<feature type="compositionally biased region" description="Basic and acidic residues" evidence="1">
    <location>
        <begin position="51"/>
        <end position="64"/>
    </location>
</feature>
<evidence type="ECO:0000313" key="5">
    <source>
        <dbReference type="Proteomes" id="UP000297982"/>
    </source>
</evidence>
<dbReference type="Proteomes" id="UP000297982">
    <property type="component" value="Unassembled WGS sequence"/>
</dbReference>
<dbReference type="AlphaFoldDB" id="A0A4Z0H0Z3"/>
<evidence type="ECO:0000256" key="2">
    <source>
        <dbReference type="SAM" id="SignalP"/>
    </source>
</evidence>
<dbReference type="STRING" id="192814.GCA_900166575_00412"/>
<feature type="signal peptide" evidence="2">
    <location>
        <begin position="1"/>
        <end position="23"/>
    </location>
</feature>
<evidence type="ECO:0000313" key="4">
    <source>
        <dbReference type="EMBL" id="TGB03544.1"/>
    </source>
</evidence>
<protein>
    <submittedName>
        <fullName evidence="4">DUF4352 domain-containing protein</fullName>
    </submittedName>
</protein>
<evidence type="ECO:0000256" key="1">
    <source>
        <dbReference type="SAM" id="MobiDB-lite"/>
    </source>
</evidence>
<feature type="compositionally biased region" description="Basic and acidic residues" evidence="1">
    <location>
        <begin position="26"/>
        <end position="44"/>
    </location>
</feature>
<name>A0A4Z0H0Z3_9BACI</name>
<dbReference type="PROSITE" id="PS51257">
    <property type="entry name" value="PROKAR_LIPOPROTEIN"/>
    <property type="match status" value="1"/>
</dbReference>
<feature type="chain" id="PRO_5038742998" evidence="2">
    <location>
        <begin position="24"/>
        <end position="246"/>
    </location>
</feature>
<gene>
    <name evidence="4" type="ORF">E4663_00635</name>
</gene>
<keyword evidence="2" id="KW-0732">Signal</keyword>
<accession>A0A4Z0H0Z3</accession>
<reference evidence="4 5" key="1">
    <citation type="journal article" date="2003" name="Int. J. Syst. Evol. Microbiol.">
        <title>Halobacillus salinus sp. nov., isolated from a salt lake on the coast of the East Sea in Korea.</title>
        <authorList>
            <person name="Yoon J.H."/>
            <person name="Kang K.H."/>
            <person name="Park Y.H."/>
        </authorList>
    </citation>
    <scope>NUCLEOTIDE SEQUENCE [LARGE SCALE GENOMIC DNA]</scope>
    <source>
        <strain evidence="4 5">HSL-3</strain>
    </source>
</reference>
<dbReference type="EMBL" id="SRJC01000001">
    <property type="protein sequence ID" value="TGB03544.1"/>
    <property type="molecule type" value="Genomic_DNA"/>
</dbReference>
<feature type="domain" description="DUF4352" evidence="3">
    <location>
        <begin position="109"/>
        <end position="229"/>
    </location>
</feature>
<keyword evidence="5" id="KW-1185">Reference proteome</keyword>
<dbReference type="RefSeq" id="WP_135326275.1">
    <property type="nucleotide sequence ID" value="NZ_SRJC01000001.1"/>
</dbReference>
<dbReference type="Pfam" id="PF11611">
    <property type="entry name" value="DUF4352"/>
    <property type="match status" value="1"/>
</dbReference>
<dbReference type="InterPro" id="IPR029051">
    <property type="entry name" value="DUF4352"/>
</dbReference>
<evidence type="ECO:0000259" key="3">
    <source>
        <dbReference type="Pfam" id="PF11611"/>
    </source>
</evidence>
<feature type="region of interest" description="Disordered" evidence="1">
    <location>
        <begin position="25"/>
        <end position="83"/>
    </location>
</feature>
<sequence>MKRIGWLVILVILMTGCTSESVANQKADEHAEKVEATAEKKQASEEQTETGEDKADTTKEKEETTGDTTEDTFMESPQAPDDSKLVEVGATHSDQDGKIKLLAYAPEEQQIDVGPMNVTIHEAKFMHYKPSPDMIDFFHGFSHNESNFDYVKLRVTVENTSDQQTNFAPVSHLETNTGEKKGFQDDFYLEELHGDYAAGETRKGQLGFILEDAEKETLEKITVHSSDAFQNEESVEKGKSYTISFE</sequence>
<comment type="caution">
    <text evidence="4">The sequence shown here is derived from an EMBL/GenBank/DDBJ whole genome shotgun (WGS) entry which is preliminary data.</text>
</comment>
<proteinExistence type="predicted"/>
<organism evidence="4 5">
    <name type="scientific">Halobacillus salinus</name>
    <dbReference type="NCBI Taxonomy" id="192814"/>
    <lineage>
        <taxon>Bacteria</taxon>
        <taxon>Bacillati</taxon>
        <taxon>Bacillota</taxon>
        <taxon>Bacilli</taxon>
        <taxon>Bacillales</taxon>
        <taxon>Bacillaceae</taxon>
        <taxon>Halobacillus</taxon>
    </lineage>
</organism>